<dbReference type="Gene3D" id="1.20.1730.10">
    <property type="entry name" value="Sodium/glucose cotransporter"/>
    <property type="match status" value="1"/>
</dbReference>
<feature type="transmembrane region" description="Helical" evidence="11">
    <location>
        <begin position="450"/>
        <end position="471"/>
    </location>
</feature>
<evidence type="ECO:0000256" key="7">
    <source>
        <dbReference type="ARBA" id="ARBA00022989"/>
    </source>
</evidence>
<name>A0ABS2UK63_9ACTN</name>
<keyword evidence="4" id="KW-1003">Cell membrane</keyword>
<keyword evidence="5 11" id="KW-0812">Transmembrane</keyword>
<gene>
    <name evidence="12" type="ORF">JE024_01760</name>
</gene>
<evidence type="ECO:0000313" key="13">
    <source>
        <dbReference type="Proteomes" id="UP000664109"/>
    </source>
</evidence>
<keyword evidence="13" id="KW-1185">Reference proteome</keyword>
<evidence type="ECO:0000256" key="11">
    <source>
        <dbReference type="SAM" id="Phobius"/>
    </source>
</evidence>
<dbReference type="PROSITE" id="PS50283">
    <property type="entry name" value="NA_SOLUT_SYMP_3"/>
    <property type="match status" value="1"/>
</dbReference>
<reference evidence="12 13" key="1">
    <citation type="journal article" date="2016" name="Arch. Microbiol.">
        <title>Streptomyces zhihengii sp. nov., isolated from rhizospheric soil of Psammosilene tunicoides.</title>
        <authorList>
            <person name="Huang M.J."/>
            <person name="Fei J.J."/>
            <person name="Salam N."/>
            <person name="Kim C.J."/>
            <person name="Hozzein W.N."/>
            <person name="Xiao M."/>
            <person name="Huang H.Q."/>
            <person name="Li W.J."/>
        </authorList>
    </citation>
    <scope>NUCLEOTIDE SEQUENCE [LARGE SCALE GENOMIC DNA]</scope>
    <source>
        <strain evidence="12 13">YIM T102</strain>
    </source>
</reference>
<dbReference type="PANTHER" id="PTHR48086">
    <property type="entry name" value="SODIUM/PROLINE SYMPORTER-RELATED"/>
    <property type="match status" value="1"/>
</dbReference>
<feature type="transmembrane region" description="Helical" evidence="11">
    <location>
        <begin position="81"/>
        <end position="102"/>
    </location>
</feature>
<comment type="subcellular location">
    <subcellularLocation>
        <location evidence="1">Cell membrane</location>
        <topology evidence="1">Multi-pass membrane protein</topology>
    </subcellularLocation>
</comment>
<evidence type="ECO:0000256" key="5">
    <source>
        <dbReference type="ARBA" id="ARBA00022692"/>
    </source>
</evidence>
<dbReference type="Pfam" id="PF00474">
    <property type="entry name" value="SSF"/>
    <property type="match status" value="1"/>
</dbReference>
<keyword evidence="8 11" id="KW-0472">Membrane</keyword>
<comment type="caution">
    <text evidence="12">The sequence shown here is derived from an EMBL/GenBank/DDBJ whole genome shotgun (WGS) entry which is preliminary data.</text>
</comment>
<dbReference type="EMBL" id="JAFEJA010000001">
    <property type="protein sequence ID" value="MBM9617478.1"/>
    <property type="molecule type" value="Genomic_DNA"/>
</dbReference>
<organism evidence="12 13">
    <name type="scientific">Streptomyces zhihengii</name>
    <dbReference type="NCBI Taxonomy" id="1818004"/>
    <lineage>
        <taxon>Bacteria</taxon>
        <taxon>Bacillati</taxon>
        <taxon>Actinomycetota</taxon>
        <taxon>Actinomycetes</taxon>
        <taxon>Kitasatosporales</taxon>
        <taxon>Streptomycetaceae</taxon>
        <taxon>Streptomyces</taxon>
    </lineage>
</organism>
<feature type="transmembrane region" description="Helical" evidence="11">
    <location>
        <begin position="160"/>
        <end position="177"/>
    </location>
</feature>
<evidence type="ECO:0000256" key="9">
    <source>
        <dbReference type="RuleBase" id="RU362091"/>
    </source>
</evidence>
<dbReference type="InterPro" id="IPR001734">
    <property type="entry name" value="Na/solute_symporter"/>
</dbReference>
<feature type="transmembrane region" description="Helical" evidence="11">
    <location>
        <begin position="340"/>
        <end position="373"/>
    </location>
</feature>
<feature type="transmembrane region" description="Helical" evidence="11">
    <location>
        <begin position="416"/>
        <end position="438"/>
    </location>
</feature>
<keyword evidence="6" id="KW-0769">Symport</keyword>
<dbReference type="InterPro" id="IPR050277">
    <property type="entry name" value="Sodium:Solute_Symporter"/>
</dbReference>
<evidence type="ECO:0000256" key="2">
    <source>
        <dbReference type="ARBA" id="ARBA00006434"/>
    </source>
</evidence>
<proteinExistence type="inferred from homology"/>
<dbReference type="Proteomes" id="UP000664109">
    <property type="component" value="Unassembled WGS sequence"/>
</dbReference>
<feature type="transmembrane region" description="Helical" evidence="11">
    <location>
        <begin position="483"/>
        <end position="503"/>
    </location>
</feature>
<evidence type="ECO:0000256" key="3">
    <source>
        <dbReference type="ARBA" id="ARBA00022448"/>
    </source>
</evidence>
<evidence type="ECO:0000256" key="8">
    <source>
        <dbReference type="ARBA" id="ARBA00023136"/>
    </source>
</evidence>
<feature type="transmembrane region" description="Helical" evidence="11">
    <location>
        <begin position="12"/>
        <end position="32"/>
    </location>
</feature>
<feature type="transmembrane region" description="Helical" evidence="11">
    <location>
        <begin position="189"/>
        <end position="207"/>
    </location>
</feature>
<evidence type="ECO:0000313" key="12">
    <source>
        <dbReference type="EMBL" id="MBM9617478.1"/>
    </source>
</evidence>
<protein>
    <submittedName>
        <fullName evidence="12">Cation acetate symporter</fullName>
    </submittedName>
</protein>
<feature type="region of interest" description="Disordered" evidence="10">
    <location>
        <begin position="511"/>
        <end position="536"/>
    </location>
</feature>
<dbReference type="InterPro" id="IPR038377">
    <property type="entry name" value="Na/Glc_symporter_sf"/>
</dbReference>
<feature type="transmembrane region" description="Helical" evidence="11">
    <location>
        <begin position="281"/>
        <end position="307"/>
    </location>
</feature>
<keyword evidence="7 11" id="KW-1133">Transmembrane helix</keyword>
<evidence type="ECO:0000256" key="10">
    <source>
        <dbReference type="SAM" id="MobiDB-lite"/>
    </source>
</evidence>
<dbReference type="PANTHER" id="PTHR48086:SF6">
    <property type="entry name" value="CATION_ACETATE SYMPORTER ACTP"/>
    <property type="match status" value="1"/>
</dbReference>
<accession>A0ABS2UK63</accession>
<keyword evidence="3" id="KW-0813">Transport</keyword>
<sequence>MTGGSIDGHALALVLFVAFVSVSLLLCGLAAADSDDPEQFYTGSATARPAASGLAVAGDYISVATLLSTTGSVALVGYDGVLFAFATVLSLTLLAVVLAKPLRGRNRFTLGDLLSQRLGGRPVRVAMGVAVLVTVLPLLVVQLAAAGEIMTVMLDLPEDALTGCTIATGALMVCFAASGGMRGTGYVQILKTVVLVAAVLLLAGLVLDRFGWNPFSLWDAAAEGSGQGAAYGTPGLQFGDSAAGTLDLIGFHLTLALGAACMPHVMMRLHPMRPGRHVRATMGWAVGAVAVVCAGIVVVGLGAAALVGAEVLRAADPAGGTALLIVTAALDPGVAPAHSVLFAFVAIAVFATTLAAVAGIAVAAAASLAHDLAPAARRRDRAAGLPETGRARRAVLAVGAVAVLLSVLAQHRNPQILFSFTFAVAASAVAPVVILTLFWPGTTARGVRWALYGTPVLTAVLMAMSPATSGIPTALFPDRDFHVFPLQTPGLITVPVGFALCVLGSRWRPRRGDGPGGDPGHWAAAQRPAAESGNRP</sequence>
<evidence type="ECO:0000256" key="6">
    <source>
        <dbReference type="ARBA" id="ARBA00022847"/>
    </source>
</evidence>
<dbReference type="RefSeq" id="WP_205371856.1">
    <property type="nucleotide sequence ID" value="NZ_JAFEJA010000001.1"/>
</dbReference>
<comment type="similarity">
    <text evidence="2 9">Belongs to the sodium:solute symporter (SSF) (TC 2.A.21) family.</text>
</comment>
<feature type="transmembrane region" description="Helical" evidence="11">
    <location>
        <begin position="123"/>
        <end position="145"/>
    </location>
</feature>
<feature type="transmembrane region" description="Helical" evidence="11">
    <location>
        <begin position="394"/>
        <end position="410"/>
    </location>
</feature>
<feature type="transmembrane region" description="Helical" evidence="11">
    <location>
        <begin position="249"/>
        <end position="269"/>
    </location>
</feature>
<evidence type="ECO:0000256" key="4">
    <source>
        <dbReference type="ARBA" id="ARBA00022475"/>
    </source>
</evidence>
<evidence type="ECO:0000256" key="1">
    <source>
        <dbReference type="ARBA" id="ARBA00004651"/>
    </source>
</evidence>